<organism evidence="1 2">
    <name type="scientific">Vagococcus salmoninarum</name>
    <dbReference type="NCBI Taxonomy" id="2739"/>
    <lineage>
        <taxon>Bacteria</taxon>
        <taxon>Bacillati</taxon>
        <taxon>Bacillota</taxon>
        <taxon>Bacilli</taxon>
        <taxon>Lactobacillales</taxon>
        <taxon>Enterococcaceae</taxon>
        <taxon>Vagococcus</taxon>
    </lineage>
</organism>
<proteinExistence type="predicted"/>
<reference evidence="1 2" key="1">
    <citation type="submission" date="2017-05" db="EMBL/GenBank/DDBJ databases">
        <title>Vagococcus spp. assemblies.</title>
        <authorList>
            <person name="Gulvik C.A."/>
        </authorList>
    </citation>
    <scope>NUCLEOTIDE SEQUENCE [LARGE SCALE GENOMIC DNA]</scope>
    <source>
        <strain evidence="1 2">NCFB 2777</strain>
    </source>
</reference>
<dbReference type="InterPro" id="IPR032580">
    <property type="entry name" value="SatD"/>
</dbReference>
<dbReference type="OrthoDB" id="3197351at2"/>
<evidence type="ECO:0000313" key="2">
    <source>
        <dbReference type="Proteomes" id="UP000287239"/>
    </source>
</evidence>
<dbReference type="GeneID" id="98568275"/>
<name>A0A429ZP50_9ENTE</name>
<comment type="caution">
    <text evidence="1">The sequence shown here is derived from an EMBL/GenBank/DDBJ whole genome shotgun (WGS) entry which is preliminary data.</text>
</comment>
<dbReference type="AlphaFoldDB" id="A0A429ZP50"/>
<dbReference type="EMBL" id="NGJU01000010">
    <property type="protein sequence ID" value="RST95461.1"/>
    <property type="molecule type" value="Genomic_DNA"/>
</dbReference>
<keyword evidence="2" id="KW-1185">Reference proteome</keyword>
<accession>A0A429ZP50</accession>
<dbReference type="Proteomes" id="UP000287239">
    <property type="component" value="Unassembled WGS sequence"/>
</dbReference>
<gene>
    <name evidence="1" type="ORF">CBF35_07835</name>
</gene>
<dbReference type="Pfam" id="PF16264">
    <property type="entry name" value="SatD"/>
    <property type="match status" value="1"/>
</dbReference>
<evidence type="ECO:0008006" key="3">
    <source>
        <dbReference type="Google" id="ProtNLM"/>
    </source>
</evidence>
<dbReference type="RefSeq" id="WP_126779814.1">
    <property type="nucleotide sequence ID" value="NZ_CAUQJP010000065.1"/>
</dbReference>
<sequence length="224" mass="25424">MSNVYIALIGDIIKSKNLENRTDIQKRLTKTLKELNEEYADVFASNLTVTLGDEFQGVFKNGKAVLEIVDKIKFLMSPVEFRFGIGIGEIITEMKKEISIGADGPAYWNARQAIKDIHSTNDYELSRILVSNGLEGQPLKMINDSLALCDFIESRWRETQRDLLTKSIENYGHSQKVPQIELAKLLGLSSQATNQRIQSSGYYQYLRMKTTIAQELEVLREGIK</sequence>
<protein>
    <recommendedName>
        <fullName evidence="3">DNA-binding protein</fullName>
    </recommendedName>
</protein>
<evidence type="ECO:0000313" key="1">
    <source>
        <dbReference type="EMBL" id="RST95461.1"/>
    </source>
</evidence>